<dbReference type="Gene3D" id="3.30.450.40">
    <property type="match status" value="1"/>
</dbReference>
<dbReference type="InterPro" id="IPR014757">
    <property type="entry name" value="Tscrpt_reg_IclR_C"/>
</dbReference>
<dbReference type="InterPro" id="IPR050707">
    <property type="entry name" value="HTH_MetabolicPath_Reg"/>
</dbReference>
<organism evidence="6 7">
    <name type="scientific">Rhodoglobus aureus</name>
    <dbReference type="NCBI Taxonomy" id="191497"/>
    <lineage>
        <taxon>Bacteria</taxon>
        <taxon>Bacillati</taxon>
        <taxon>Actinomycetota</taxon>
        <taxon>Actinomycetes</taxon>
        <taxon>Micrococcales</taxon>
        <taxon>Microbacteriaceae</taxon>
        <taxon>Rhodoglobus</taxon>
    </lineage>
</organism>
<keyword evidence="2" id="KW-0238">DNA-binding</keyword>
<proteinExistence type="predicted"/>
<dbReference type="SUPFAM" id="SSF55781">
    <property type="entry name" value="GAF domain-like"/>
    <property type="match status" value="1"/>
</dbReference>
<evidence type="ECO:0000259" key="5">
    <source>
        <dbReference type="PROSITE" id="PS51078"/>
    </source>
</evidence>
<keyword evidence="1" id="KW-0805">Transcription regulation</keyword>
<feature type="domain" description="HTH iclR-type" evidence="4">
    <location>
        <begin position="4"/>
        <end position="66"/>
    </location>
</feature>
<evidence type="ECO:0000256" key="2">
    <source>
        <dbReference type="ARBA" id="ARBA00023125"/>
    </source>
</evidence>
<reference evidence="7" key="1">
    <citation type="journal article" date="2019" name="Int. J. Syst. Evol. Microbiol.">
        <title>The Global Catalogue of Microorganisms (GCM) 10K type strain sequencing project: providing services to taxonomists for standard genome sequencing and annotation.</title>
        <authorList>
            <consortium name="The Broad Institute Genomics Platform"/>
            <consortium name="The Broad Institute Genome Sequencing Center for Infectious Disease"/>
            <person name="Wu L."/>
            <person name="Ma J."/>
        </authorList>
    </citation>
    <scope>NUCLEOTIDE SEQUENCE [LARGE SCALE GENOMIC DNA]</scope>
    <source>
        <strain evidence="7">JCM 12762</strain>
    </source>
</reference>
<dbReference type="PROSITE" id="PS51077">
    <property type="entry name" value="HTH_ICLR"/>
    <property type="match status" value="1"/>
</dbReference>
<dbReference type="RefSeq" id="WP_343922586.1">
    <property type="nucleotide sequence ID" value="NZ_BAAAKW010000008.1"/>
</dbReference>
<dbReference type="Proteomes" id="UP001500943">
    <property type="component" value="Unassembled WGS sequence"/>
</dbReference>
<protein>
    <submittedName>
        <fullName evidence="6">IclR family transcriptional regulator</fullName>
    </submittedName>
</protein>
<sequence length="255" mass="27087">MSEIPAARNTMAVLRHLASRPGPVQASSLARELELPRSSVYQLLAAMIDEGFVVHYPEDRTYGLSALVSEIGTSALRSERLSRLATPFMHSLASEAPIPVVAHLAVLTGAEVSYAARVQGSRAPMTVSAVGVRLPAHLTATGRAMLAQLTAHQVRALYPSRSSLTRRQSAGPQTLNELSQLLSTTRERGWAIEIGDVTADYASVGAASFDRNGYPSASIGLTFRTDAVGDHWDELGTAIVAAARALTTRLTGRAA</sequence>
<dbReference type="PANTHER" id="PTHR30136:SF35">
    <property type="entry name" value="HTH-TYPE TRANSCRIPTIONAL REGULATOR RV1719"/>
    <property type="match status" value="1"/>
</dbReference>
<dbReference type="InterPro" id="IPR005471">
    <property type="entry name" value="Tscrpt_reg_IclR_N"/>
</dbReference>
<dbReference type="PROSITE" id="PS51078">
    <property type="entry name" value="ICLR_ED"/>
    <property type="match status" value="1"/>
</dbReference>
<dbReference type="EMBL" id="BAAAKW010000008">
    <property type="protein sequence ID" value="GAA1207372.1"/>
    <property type="molecule type" value="Genomic_DNA"/>
</dbReference>
<feature type="domain" description="IclR-ED" evidence="5">
    <location>
        <begin position="67"/>
        <end position="252"/>
    </location>
</feature>
<dbReference type="InterPro" id="IPR036388">
    <property type="entry name" value="WH-like_DNA-bd_sf"/>
</dbReference>
<accession>A0ABP4FZ24</accession>
<gene>
    <name evidence="6" type="ORF">GCM10009655_03080</name>
</gene>
<evidence type="ECO:0000259" key="4">
    <source>
        <dbReference type="PROSITE" id="PS51077"/>
    </source>
</evidence>
<comment type="caution">
    <text evidence="6">The sequence shown here is derived from an EMBL/GenBank/DDBJ whole genome shotgun (WGS) entry which is preliminary data.</text>
</comment>
<dbReference type="PANTHER" id="PTHR30136">
    <property type="entry name" value="HELIX-TURN-HELIX TRANSCRIPTIONAL REGULATOR, ICLR FAMILY"/>
    <property type="match status" value="1"/>
</dbReference>
<dbReference type="InterPro" id="IPR029016">
    <property type="entry name" value="GAF-like_dom_sf"/>
</dbReference>
<dbReference type="Gene3D" id="1.10.10.10">
    <property type="entry name" value="Winged helix-like DNA-binding domain superfamily/Winged helix DNA-binding domain"/>
    <property type="match status" value="1"/>
</dbReference>
<evidence type="ECO:0000256" key="3">
    <source>
        <dbReference type="ARBA" id="ARBA00023163"/>
    </source>
</evidence>
<evidence type="ECO:0000313" key="7">
    <source>
        <dbReference type="Proteomes" id="UP001500943"/>
    </source>
</evidence>
<dbReference type="SMART" id="SM00346">
    <property type="entry name" value="HTH_ICLR"/>
    <property type="match status" value="1"/>
</dbReference>
<dbReference type="InterPro" id="IPR036390">
    <property type="entry name" value="WH_DNA-bd_sf"/>
</dbReference>
<evidence type="ECO:0000256" key="1">
    <source>
        <dbReference type="ARBA" id="ARBA00023015"/>
    </source>
</evidence>
<dbReference type="Pfam" id="PF09339">
    <property type="entry name" value="HTH_IclR"/>
    <property type="match status" value="1"/>
</dbReference>
<dbReference type="SUPFAM" id="SSF46785">
    <property type="entry name" value="Winged helix' DNA-binding domain"/>
    <property type="match status" value="1"/>
</dbReference>
<name>A0ABP4FZ24_9MICO</name>
<evidence type="ECO:0000313" key="6">
    <source>
        <dbReference type="EMBL" id="GAA1207372.1"/>
    </source>
</evidence>
<keyword evidence="7" id="KW-1185">Reference proteome</keyword>
<dbReference type="Pfam" id="PF01614">
    <property type="entry name" value="IclR_C"/>
    <property type="match status" value="1"/>
</dbReference>
<keyword evidence="3" id="KW-0804">Transcription</keyword>